<dbReference type="Proteomes" id="UP000467236">
    <property type="component" value="Chromosome"/>
</dbReference>
<gene>
    <name evidence="2" type="ORF">MSHI_39740</name>
</gene>
<dbReference type="EMBL" id="AP022575">
    <property type="protein sequence ID" value="BBX76068.1"/>
    <property type="molecule type" value="Genomic_DNA"/>
</dbReference>
<proteinExistence type="predicted"/>
<sequence>MARWSTLRRDLVNIPARFAASARTSILHLLIHWPQRTGWKALWHNVISYLPPYRIGQALSTPPSQARPEEPQRKAGTGQRITHAAPQPASGLGTSADGKTKSPSTDSALGLARGIAFRLVMAPEPSPG</sequence>
<evidence type="ECO:0000256" key="1">
    <source>
        <dbReference type="SAM" id="MobiDB-lite"/>
    </source>
</evidence>
<evidence type="ECO:0000313" key="3">
    <source>
        <dbReference type="Proteomes" id="UP000467236"/>
    </source>
</evidence>
<organism evidence="2 3">
    <name type="scientific">Mycobacterium shinjukuense</name>
    <dbReference type="NCBI Taxonomy" id="398694"/>
    <lineage>
        <taxon>Bacteria</taxon>
        <taxon>Bacillati</taxon>
        <taxon>Actinomycetota</taxon>
        <taxon>Actinomycetes</taxon>
        <taxon>Mycobacteriales</taxon>
        <taxon>Mycobacteriaceae</taxon>
        <taxon>Mycobacterium</taxon>
    </lineage>
</organism>
<feature type="region of interest" description="Disordered" evidence="1">
    <location>
        <begin position="58"/>
        <end position="107"/>
    </location>
</feature>
<protein>
    <submittedName>
        <fullName evidence="2">Uncharacterized protein</fullName>
    </submittedName>
</protein>
<keyword evidence="3" id="KW-1185">Reference proteome</keyword>
<name>A0A7I7MUV1_9MYCO</name>
<dbReference type="KEGG" id="mshj:MSHI_39740"/>
<accession>A0A7I7MUV1</accession>
<reference evidence="2 3" key="1">
    <citation type="journal article" date="2019" name="Emerg. Microbes Infect.">
        <title>Comprehensive subspecies identification of 175 nontuberculous mycobacteria species based on 7547 genomic profiles.</title>
        <authorList>
            <person name="Matsumoto Y."/>
            <person name="Kinjo T."/>
            <person name="Motooka D."/>
            <person name="Nabeya D."/>
            <person name="Jung N."/>
            <person name="Uechi K."/>
            <person name="Horii T."/>
            <person name="Iida T."/>
            <person name="Fujita J."/>
            <person name="Nakamura S."/>
        </authorList>
    </citation>
    <scope>NUCLEOTIDE SEQUENCE [LARGE SCALE GENOMIC DNA]</scope>
    <source>
        <strain evidence="2 3">JCM 14233</strain>
    </source>
</reference>
<dbReference type="AlphaFoldDB" id="A0A7I7MUV1"/>
<evidence type="ECO:0000313" key="2">
    <source>
        <dbReference type="EMBL" id="BBX76068.1"/>
    </source>
</evidence>